<proteinExistence type="predicted"/>
<feature type="transmembrane region" description="Helical" evidence="1">
    <location>
        <begin position="7"/>
        <end position="29"/>
    </location>
</feature>
<sequence length="76" mass="8534">MQPKTKAVLYNFVAFMLIFLAFRLTIGYVLKLNTLWLALISAVIASILAPKFAVVEEGGKKKVMMSSIFTKDHKEV</sequence>
<dbReference type="OrthoDB" id="1179771at2"/>
<keyword evidence="1" id="KW-0812">Transmembrane</keyword>
<reference evidence="2 3" key="1">
    <citation type="journal article" date="2011" name="J. Bacteriol.">
        <title>Genome sequence of the algicidal bacterium Kordia algicida OT-1.</title>
        <authorList>
            <person name="Lee H.S."/>
            <person name="Kang S.G."/>
            <person name="Kwon K.K."/>
            <person name="Lee J.H."/>
            <person name="Kim S.J."/>
        </authorList>
    </citation>
    <scope>NUCLEOTIDE SEQUENCE [LARGE SCALE GENOMIC DNA]</scope>
    <source>
        <strain evidence="2 3">OT-1</strain>
    </source>
</reference>
<evidence type="ECO:0000256" key="1">
    <source>
        <dbReference type="SAM" id="Phobius"/>
    </source>
</evidence>
<comment type="caution">
    <text evidence="2">The sequence shown here is derived from an EMBL/GenBank/DDBJ whole genome shotgun (WGS) entry which is preliminary data.</text>
</comment>
<feature type="transmembrane region" description="Helical" evidence="1">
    <location>
        <begin position="35"/>
        <end position="55"/>
    </location>
</feature>
<accession>A9DVK5</accession>
<name>A9DVK5_9FLAO</name>
<dbReference type="HOGENOM" id="CLU_198310_0_0_10"/>
<dbReference type="AlphaFoldDB" id="A9DVK5"/>
<evidence type="ECO:0000313" key="3">
    <source>
        <dbReference type="Proteomes" id="UP000002945"/>
    </source>
</evidence>
<dbReference type="EMBL" id="ABIB01000004">
    <property type="protein sequence ID" value="EDP96433.1"/>
    <property type="molecule type" value="Genomic_DNA"/>
</dbReference>
<keyword evidence="3" id="KW-1185">Reference proteome</keyword>
<keyword evidence="1" id="KW-0472">Membrane</keyword>
<dbReference type="Proteomes" id="UP000002945">
    <property type="component" value="Unassembled WGS sequence"/>
</dbReference>
<gene>
    <name evidence="2" type="ORF">KAOT1_03452</name>
</gene>
<dbReference type="RefSeq" id="WP_007093263.1">
    <property type="nucleotide sequence ID" value="NZ_CP142125.1"/>
</dbReference>
<keyword evidence="1" id="KW-1133">Transmembrane helix</keyword>
<dbReference type="STRING" id="391587.KAOT1_03452"/>
<protein>
    <submittedName>
        <fullName evidence="2">Uncharacterized protein</fullName>
    </submittedName>
</protein>
<evidence type="ECO:0000313" key="2">
    <source>
        <dbReference type="EMBL" id="EDP96433.1"/>
    </source>
</evidence>
<organism evidence="2 3">
    <name type="scientific">Kordia algicida OT-1</name>
    <dbReference type="NCBI Taxonomy" id="391587"/>
    <lineage>
        <taxon>Bacteria</taxon>
        <taxon>Pseudomonadati</taxon>
        <taxon>Bacteroidota</taxon>
        <taxon>Flavobacteriia</taxon>
        <taxon>Flavobacteriales</taxon>
        <taxon>Flavobacteriaceae</taxon>
        <taxon>Kordia</taxon>
    </lineage>
</organism>